<dbReference type="PANTHER" id="PTHR21248:SF22">
    <property type="entry name" value="PHOSPHOLIPASE D"/>
    <property type="match status" value="1"/>
</dbReference>
<dbReference type="EMBL" id="QURL01000002">
    <property type="protein sequence ID" value="RFC65414.1"/>
    <property type="molecule type" value="Genomic_DNA"/>
</dbReference>
<protein>
    <recommendedName>
        <fullName evidence="11">Cardiolipin synthase</fullName>
        <ecNumber evidence="11">2.7.8.-</ecNumber>
    </recommendedName>
</protein>
<feature type="domain" description="PLD phosphodiesterase" evidence="13">
    <location>
        <begin position="381"/>
        <end position="408"/>
    </location>
</feature>
<sequence length="468" mass="51935">MFDISSLTLAYLLAEWVVRLVMILVIPQRRAPEAARSWLLLFLFVPIPALIVYRMIGRARFPAWRRRRFASTGDARSAVAERLAGGAAAPLDAKPLARLARTLGGFPVTGGNRIELTADYEDAVRLMVRDIDAATSRVHLLTYIFADDRTGRAIAEALGRARRRGVEVRVLVDALGSHQWAARTMDLLASLDVDARLVLPVRLASLRRTRGDLRNHRKLCLIDGRAGFVGSQNIVDRDFKPGIVNDELVARVEGPVVMALDTVFACDWYLETEVWLAPLDVAGRPGEANLQAMPSGPDFDVPGYERLLVEMVHGARRRVRIVSPYLIPDESLLVAMKNAVARGVEVDLIVSALADQRLVSLAQHSYYDELLSAGIGIHQYRERLLHAKNVLVDDRVGIVGSSNADVRSFMLNAEISLILHDEAACRSLGRIHDLYIGRSDPLTLQDWRGRSRISRVLENGARMVSPLL</sequence>
<dbReference type="OrthoDB" id="9762009at2"/>
<evidence type="ECO:0000259" key="13">
    <source>
        <dbReference type="PROSITE" id="PS50035"/>
    </source>
</evidence>
<feature type="domain" description="PLD phosphodiesterase" evidence="13">
    <location>
        <begin position="211"/>
        <end position="238"/>
    </location>
</feature>
<dbReference type="SUPFAM" id="SSF56024">
    <property type="entry name" value="Phospholipase D/nuclease"/>
    <property type="match status" value="2"/>
</dbReference>
<dbReference type="InterPro" id="IPR001736">
    <property type="entry name" value="PLipase_D/transphosphatidylase"/>
</dbReference>
<evidence type="ECO:0000256" key="12">
    <source>
        <dbReference type="SAM" id="Phobius"/>
    </source>
</evidence>
<evidence type="ECO:0000256" key="4">
    <source>
        <dbReference type="ARBA" id="ARBA00022475"/>
    </source>
</evidence>
<dbReference type="SMART" id="SM00155">
    <property type="entry name" value="PLDc"/>
    <property type="match status" value="2"/>
</dbReference>
<evidence type="ECO:0000313" key="14">
    <source>
        <dbReference type="EMBL" id="RFC65414.1"/>
    </source>
</evidence>
<keyword evidence="15" id="KW-1185">Reference proteome</keyword>
<dbReference type="InterPro" id="IPR022924">
    <property type="entry name" value="Cardiolipin_synthase"/>
</dbReference>
<keyword evidence="5" id="KW-0964">Secreted</keyword>
<evidence type="ECO:0000256" key="2">
    <source>
        <dbReference type="ARBA" id="ARBA00004236"/>
    </source>
</evidence>
<dbReference type="CDD" id="cd09158">
    <property type="entry name" value="PLDc_EcCLS_like_2"/>
    <property type="match status" value="1"/>
</dbReference>
<keyword evidence="7 12" id="KW-0812">Transmembrane</keyword>
<evidence type="ECO:0000256" key="3">
    <source>
        <dbReference type="ARBA" id="ARBA00004613"/>
    </source>
</evidence>
<dbReference type="PANTHER" id="PTHR21248">
    <property type="entry name" value="CARDIOLIPIN SYNTHASE"/>
    <property type="match status" value="1"/>
</dbReference>
<dbReference type="RefSeq" id="WP_116682311.1">
    <property type="nucleotide sequence ID" value="NZ_QURL01000002.1"/>
</dbReference>
<proteinExistence type="predicted"/>
<accession>A0A371X8L5</accession>
<dbReference type="InterPro" id="IPR025202">
    <property type="entry name" value="PLD-like_dom"/>
</dbReference>
<evidence type="ECO:0000256" key="11">
    <source>
        <dbReference type="NCBIfam" id="TIGR04265"/>
    </source>
</evidence>
<dbReference type="AlphaFoldDB" id="A0A371X8L5"/>
<comment type="caution">
    <text evidence="14">The sequence shown here is derived from an EMBL/GenBank/DDBJ whole genome shotgun (WGS) entry which is preliminary data.</text>
</comment>
<dbReference type="Gene3D" id="3.30.870.10">
    <property type="entry name" value="Endonuclease Chain A"/>
    <property type="match status" value="2"/>
</dbReference>
<evidence type="ECO:0000256" key="10">
    <source>
        <dbReference type="ARBA" id="ARBA00023136"/>
    </source>
</evidence>
<evidence type="ECO:0000256" key="5">
    <source>
        <dbReference type="ARBA" id="ARBA00022525"/>
    </source>
</evidence>
<keyword evidence="4" id="KW-1003">Cell membrane</keyword>
<keyword evidence="8" id="KW-0677">Repeat</keyword>
<dbReference type="NCBIfam" id="TIGR04265">
    <property type="entry name" value="bac_cardiolipin"/>
    <property type="match status" value="1"/>
</dbReference>
<reference evidence="14 15" key="1">
    <citation type="submission" date="2018-08" db="EMBL/GenBank/DDBJ databases">
        <title>Fulvimarina sp. 85, whole genome shotgun sequence.</title>
        <authorList>
            <person name="Tuo L."/>
        </authorList>
    </citation>
    <scope>NUCLEOTIDE SEQUENCE [LARGE SCALE GENOMIC DNA]</scope>
    <source>
        <strain evidence="14 15">85</strain>
    </source>
</reference>
<organism evidence="14 15">
    <name type="scientific">Fulvimarina endophytica</name>
    <dbReference type="NCBI Taxonomy" id="2293836"/>
    <lineage>
        <taxon>Bacteria</taxon>
        <taxon>Pseudomonadati</taxon>
        <taxon>Pseudomonadota</taxon>
        <taxon>Alphaproteobacteria</taxon>
        <taxon>Hyphomicrobiales</taxon>
        <taxon>Aurantimonadaceae</taxon>
        <taxon>Fulvimarina</taxon>
    </lineage>
</organism>
<keyword evidence="6" id="KW-0808">Transferase</keyword>
<gene>
    <name evidence="14" type="primary">cls</name>
    <name evidence="14" type="ORF">DYI37_06235</name>
</gene>
<feature type="transmembrane region" description="Helical" evidence="12">
    <location>
        <begin position="38"/>
        <end position="56"/>
    </location>
</feature>
<comment type="subcellular location">
    <subcellularLocation>
        <location evidence="2">Cell membrane</location>
    </subcellularLocation>
    <subcellularLocation>
        <location evidence="3">Secreted</location>
    </subcellularLocation>
</comment>
<evidence type="ECO:0000313" key="15">
    <source>
        <dbReference type="Proteomes" id="UP000264310"/>
    </source>
</evidence>
<dbReference type="EC" id="2.7.8.-" evidence="11"/>
<feature type="transmembrane region" description="Helical" evidence="12">
    <location>
        <begin position="6"/>
        <end position="26"/>
    </location>
</feature>
<keyword evidence="10 12" id="KW-0472">Membrane</keyword>
<dbReference type="GO" id="GO:0005886">
    <property type="term" value="C:plasma membrane"/>
    <property type="evidence" value="ECO:0007669"/>
    <property type="project" value="UniProtKB-SubCell"/>
</dbReference>
<evidence type="ECO:0000256" key="8">
    <source>
        <dbReference type="ARBA" id="ARBA00022737"/>
    </source>
</evidence>
<evidence type="ECO:0000256" key="6">
    <source>
        <dbReference type="ARBA" id="ARBA00022679"/>
    </source>
</evidence>
<comment type="function">
    <text evidence="1">Could be a virulence factor.</text>
</comment>
<dbReference type="GO" id="GO:0005576">
    <property type="term" value="C:extracellular region"/>
    <property type="evidence" value="ECO:0007669"/>
    <property type="project" value="UniProtKB-SubCell"/>
</dbReference>
<keyword evidence="9 12" id="KW-1133">Transmembrane helix</keyword>
<dbReference type="Pfam" id="PF13091">
    <property type="entry name" value="PLDc_2"/>
    <property type="match status" value="2"/>
</dbReference>
<dbReference type="Proteomes" id="UP000264310">
    <property type="component" value="Unassembled WGS sequence"/>
</dbReference>
<evidence type="ECO:0000256" key="9">
    <source>
        <dbReference type="ARBA" id="ARBA00022989"/>
    </source>
</evidence>
<dbReference type="PROSITE" id="PS50035">
    <property type="entry name" value="PLD"/>
    <property type="match status" value="2"/>
</dbReference>
<dbReference type="GO" id="GO:0032049">
    <property type="term" value="P:cardiolipin biosynthetic process"/>
    <property type="evidence" value="ECO:0007669"/>
    <property type="project" value="UniProtKB-UniRule"/>
</dbReference>
<evidence type="ECO:0000256" key="1">
    <source>
        <dbReference type="ARBA" id="ARBA00003145"/>
    </source>
</evidence>
<name>A0A371X8L5_9HYPH</name>
<evidence type="ECO:0000256" key="7">
    <source>
        <dbReference type="ARBA" id="ARBA00022692"/>
    </source>
</evidence>
<dbReference type="GO" id="GO:0008808">
    <property type="term" value="F:cardiolipin synthase activity"/>
    <property type="evidence" value="ECO:0007669"/>
    <property type="project" value="UniProtKB-UniRule"/>
</dbReference>